<organism evidence="2 3">
    <name type="scientific">Lepraria finkii</name>
    <dbReference type="NCBI Taxonomy" id="1340010"/>
    <lineage>
        <taxon>Eukaryota</taxon>
        <taxon>Fungi</taxon>
        <taxon>Dikarya</taxon>
        <taxon>Ascomycota</taxon>
        <taxon>Pezizomycotina</taxon>
        <taxon>Lecanoromycetes</taxon>
        <taxon>OSLEUM clade</taxon>
        <taxon>Lecanoromycetidae</taxon>
        <taxon>Lecanorales</taxon>
        <taxon>Lecanorineae</taxon>
        <taxon>Stereocaulaceae</taxon>
        <taxon>Lepraria</taxon>
    </lineage>
</organism>
<evidence type="ECO:0000313" key="3">
    <source>
        <dbReference type="Proteomes" id="UP001590951"/>
    </source>
</evidence>
<proteinExistence type="predicted"/>
<accession>A0ABR4BDX9</accession>
<feature type="region of interest" description="Disordered" evidence="1">
    <location>
        <begin position="105"/>
        <end position="125"/>
    </location>
</feature>
<gene>
    <name evidence="2" type="ORF">ABVK25_003693</name>
</gene>
<protein>
    <submittedName>
        <fullName evidence="2">Uncharacterized protein</fullName>
    </submittedName>
</protein>
<evidence type="ECO:0000313" key="2">
    <source>
        <dbReference type="EMBL" id="KAL2056051.1"/>
    </source>
</evidence>
<feature type="region of interest" description="Disordered" evidence="1">
    <location>
        <begin position="61"/>
        <end position="89"/>
    </location>
</feature>
<reference evidence="2 3" key="1">
    <citation type="submission" date="2024-09" db="EMBL/GenBank/DDBJ databases">
        <title>Rethinking Asexuality: The Enigmatic Case of Functional Sexual Genes in Lepraria (Stereocaulaceae).</title>
        <authorList>
            <person name="Doellman M."/>
            <person name="Sun Y."/>
            <person name="Barcenas-Pena A."/>
            <person name="Lumbsch H.T."/>
            <person name="Grewe F."/>
        </authorList>
    </citation>
    <scope>NUCLEOTIDE SEQUENCE [LARGE SCALE GENOMIC DNA]</scope>
    <source>
        <strain evidence="2 3">Grewe 0041</strain>
    </source>
</reference>
<evidence type="ECO:0000256" key="1">
    <source>
        <dbReference type="SAM" id="MobiDB-lite"/>
    </source>
</evidence>
<name>A0ABR4BDX9_9LECA</name>
<keyword evidence="3" id="KW-1185">Reference proteome</keyword>
<dbReference type="EMBL" id="JBHFEH010000009">
    <property type="protein sequence ID" value="KAL2056051.1"/>
    <property type="molecule type" value="Genomic_DNA"/>
</dbReference>
<dbReference type="Proteomes" id="UP001590951">
    <property type="component" value="Unassembled WGS sequence"/>
</dbReference>
<comment type="caution">
    <text evidence="2">The sequence shown here is derived from an EMBL/GenBank/DDBJ whole genome shotgun (WGS) entry which is preliminary data.</text>
</comment>
<sequence length="178" mass="19563">MRKSWIDESVQRVIRLKNKYGLADDVQKFDGQILSSNSHNLSKERTANDQDVSAECLSTAQDLSPEAPSNSQDVLNGHGAGKESRESTSDVVSIRFSTTQYSLVQQPTDDQGVSVEYSSDNEDDSLYDQGVSVENSADNEDVLLAYNPTLAFLRTLVDADGLYYEVVDVGGARSERTN</sequence>
<feature type="compositionally biased region" description="Polar residues" evidence="1">
    <location>
        <begin position="61"/>
        <end position="74"/>
    </location>
</feature>